<dbReference type="RefSeq" id="WP_067153036.1">
    <property type="nucleotide sequence ID" value="NZ_CP014864.1"/>
</dbReference>
<dbReference type="Proteomes" id="UP000076077">
    <property type="component" value="Chromosome"/>
</dbReference>
<keyword evidence="1" id="KW-0732">Signal</keyword>
<reference evidence="3" key="3">
    <citation type="submission" date="2022-11" db="EMBL/GenBank/DDBJ databases">
        <title>Chitin-degrading and fungicidal potential of chitinolytic bacterial strains from marine environment of the Pacific Ocean regions.</title>
        <authorList>
            <person name="Pentekhina I."/>
            <person name="Nedashkovskaya O."/>
            <person name="Seitkalieva A."/>
            <person name="Podvolotskaya A."/>
            <person name="Tekutyeva L."/>
            <person name="Balabanova L."/>
        </authorList>
    </citation>
    <scope>NUCLEOTIDE SEQUENCE</scope>
    <source>
        <strain evidence="3">KMM 6838</strain>
    </source>
</reference>
<proteinExistence type="predicted"/>
<dbReference type="InterPro" id="IPR050298">
    <property type="entry name" value="Gram-neg_bact_OMP"/>
</dbReference>
<dbReference type="InterPro" id="IPR023614">
    <property type="entry name" value="Porin_dom_sf"/>
</dbReference>
<evidence type="ECO:0000313" key="4">
    <source>
        <dbReference type="Proteomes" id="UP000076077"/>
    </source>
</evidence>
<protein>
    <recommendedName>
        <fullName evidence="5">Porin</fullName>
    </recommendedName>
</protein>
<sequence length="421" mass="46380">MRRCIWIIPACGGLLFSGIGKALPLYESDLVSLHINGYLTAHQINIDGNTELIDGASRLSLKLETPAYDQWNVGFFLEWGLLAVSPDQEIVISGDQQAESGEIADPLYIRHGNAFAQHDFWGDFRVGKQWSVYYDIAYITDWYNVSGALASGAFALGGDGGVTGTGRADAALTWRKRWKGFGGEFQIGLQYAAHAGKLDYMVQDARGPDTLLVCPTDDCEYGISRGASLTYTVDIGDGLFLGTAYNRVNLDLFTEDGMLFDISDPAFPVLIRDDEEINESGNDFAFIGGIAYGKGPLEEGLYAAFNWHRSHNNEIAPPNSTMGVLNFFNAIGSESYVSWTWGALNCYSIYGGHNLLKSYDDDEFEEGLVTGDKYRLAKYFLGFNYKWNSHVRLYIEGGIDDSNRVAESSGDFIAAGVRVDI</sequence>
<dbReference type="EMBL" id="JAPHQB010000025">
    <property type="protein sequence ID" value="MCX2802852.1"/>
    <property type="molecule type" value="Genomic_DNA"/>
</dbReference>
<dbReference type="OrthoDB" id="784582at2"/>
<reference evidence="2" key="2">
    <citation type="submission" date="2016-03" db="EMBL/GenBank/DDBJ databases">
        <authorList>
            <person name="Ploux O."/>
        </authorList>
    </citation>
    <scope>NUCLEOTIDE SEQUENCE [LARGE SCALE GENOMIC DNA]</scope>
    <source>
        <strain evidence="2">DAU221</strain>
    </source>
</reference>
<name>A0A143HLN1_MICTH</name>
<accession>A0A143HLN1</accession>
<dbReference type="Proteomes" id="UP001209730">
    <property type="component" value="Unassembled WGS sequence"/>
</dbReference>
<dbReference type="EMBL" id="CP014864">
    <property type="protein sequence ID" value="AMX02431.1"/>
    <property type="molecule type" value="Genomic_DNA"/>
</dbReference>
<dbReference type="Gene3D" id="2.40.160.10">
    <property type="entry name" value="Porin"/>
    <property type="match status" value="1"/>
</dbReference>
<dbReference type="PANTHER" id="PTHR34501">
    <property type="entry name" value="PROTEIN YDDL-RELATED"/>
    <property type="match status" value="1"/>
</dbReference>
<evidence type="ECO:0000313" key="3">
    <source>
        <dbReference type="EMBL" id="MCX2802852.1"/>
    </source>
</evidence>
<keyword evidence="4" id="KW-1185">Reference proteome</keyword>
<organism evidence="2 4">
    <name type="scientific">Microbulbifer thermotolerans</name>
    <dbReference type="NCBI Taxonomy" id="252514"/>
    <lineage>
        <taxon>Bacteria</taxon>
        <taxon>Pseudomonadati</taxon>
        <taxon>Pseudomonadota</taxon>
        <taxon>Gammaproteobacteria</taxon>
        <taxon>Cellvibrionales</taxon>
        <taxon>Microbulbiferaceae</taxon>
        <taxon>Microbulbifer</taxon>
    </lineage>
</organism>
<dbReference type="AlphaFoldDB" id="A0A143HLN1"/>
<evidence type="ECO:0000256" key="1">
    <source>
        <dbReference type="ARBA" id="ARBA00022729"/>
    </source>
</evidence>
<dbReference type="SUPFAM" id="SSF56935">
    <property type="entry name" value="Porins"/>
    <property type="match status" value="1"/>
</dbReference>
<reference evidence="4" key="1">
    <citation type="submission" date="2016-03" db="EMBL/GenBank/DDBJ databases">
        <authorList>
            <person name="Lee Y.-S."/>
            <person name="Choi Y.-L."/>
        </authorList>
    </citation>
    <scope>NUCLEOTIDE SEQUENCE [LARGE SCALE GENOMIC DNA]</scope>
    <source>
        <strain evidence="4">DAU221</strain>
    </source>
</reference>
<dbReference type="PANTHER" id="PTHR34501:SF2">
    <property type="entry name" value="OUTER MEMBRANE PORIN F-RELATED"/>
    <property type="match status" value="1"/>
</dbReference>
<dbReference type="KEGG" id="mthd:A3224_07405"/>
<dbReference type="GeneID" id="76607874"/>
<evidence type="ECO:0000313" key="2">
    <source>
        <dbReference type="EMBL" id="AMX02431.1"/>
    </source>
</evidence>
<evidence type="ECO:0008006" key="5">
    <source>
        <dbReference type="Google" id="ProtNLM"/>
    </source>
</evidence>
<gene>
    <name evidence="2" type="ORF">A3224_07405</name>
    <name evidence="3" type="ORF">OQJ68_13740</name>
</gene>
<dbReference type="STRING" id="252514.A3224_07405"/>